<sequence length="112" mass="11865">MTCAIGDPAGTQNVYLKLGGRFEQQLEFQDVDGSAWNPPPGTAITMVFGDPTAPIATWSATIDGNVATFERTVAQVTAANSTLRDGTAVRILLTVPPDTEPTVETVGMVVWQ</sequence>
<proteinExistence type="predicted"/>
<evidence type="ECO:0000313" key="2">
    <source>
        <dbReference type="EMBL" id="QDH93192.1"/>
    </source>
</evidence>
<dbReference type="EMBL" id="MK937607">
    <property type="protein sequence ID" value="QDH93192.1"/>
    <property type="molecule type" value="Genomic_DNA"/>
</dbReference>
<evidence type="ECO:0000259" key="1">
    <source>
        <dbReference type="Pfam" id="PF23926"/>
    </source>
</evidence>
<gene>
    <name evidence="2" type="primary">38</name>
    <name evidence="2" type="ORF">SEA_ZIPP_38</name>
</gene>
<dbReference type="Pfam" id="PF23926">
    <property type="entry name" value="LtfC"/>
    <property type="match status" value="1"/>
</dbReference>
<dbReference type="RefSeq" id="YP_010002787.1">
    <property type="nucleotide sequence ID" value="NC_053248.1"/>
</dbReference>
<keyword evidence="3" id="KW-1185">Reference proteome</keyword>
<protein>
    <recommendedName>
        <fullName evidence="1">LtfC/p132/Gp6 beta-sandwich domain-containing protein</fullName>
    </recommendedName>
</protein>
<evidence type="ECO:0000313" key="3">
    <source>
        <dbReference type="Proteomes" id="UP000316610"/>
    </source>
</evidence>
<reference evidence="2 3" key="1">
    <citation type="submission" date="2019-05" db="EMBL/GenBank/DDBJ databases">
        <authorList>
            <person name="Hammer B.W."/>
            <person name="Chiaro A."/>
            <person name="Dufresne J."/>
            <person name="Kristler A."/>
            <person name="Kuo C.N."/>
            <person name="Ozcan Z."/>
            <person name="Pasmanik V."/>
            <person name="Shin J."/>
            <person name="Stephens K.N."/>
            <person name="Butela K.A."/>
            <person name="Garlena R.A."/>
            <person name="Russell D.A."/>
            <person name="Pope W.H."/>
            <person name="Jacobs-Sera D."/>
            <person name="Hatfull G.F."/>
        </authorList>
    </citation>
    <scope>NUCLEOTIDE SEQUENCE [LARGE SCALE GENOMIC DNA]</scope>
</reference>
<accession>A0A514DHV1</accession>
<dbReference type="KEGG" id="vg:63027341"/>
<dbReference type="Proteomes" id="UP000316610">
    <property type="component" value="Segment"/>
</dbReference>
<name>A0A514DHV1_9CAUD</name>
<dbReference type="InterPro" id="IPR055688">
    <property type="entry name" value="LtfC/p132/Gp6_b-sand"/>
</dbReference>
<organism evidence="2 3">
    <name type="scientific">Gordonia phage Zipp</name>
    <dbReference type="NCBI Taxonomy" id="2591212"/>
    <lineage>
        <taxon>Viruses</taxon>
        <taxon>Duplodnaviria</taxon>
        <taxon>Heunggongvirae</taxon>
        <taxon>Uroviricota</taxon>
        <taxon>Caudoviricetes</taxon>
        <taxon>Stackebrandtviridae</taxon>
        <taxon>Schenleyvirinae</taxon>
        <taxon>Zitchvirus</taxon>
        <taxon>Zitchvirus zipp</taxon>
    </lineage>
</organism>
<dbReference type="GeneID" id="63027341"/>
<feature type="domain" description="LtfC/p132/Gp6 beta-sandwich" evidence="1">
    <location>
        <begin position="11"/>
        <end position="111"/>
    </location>
</feature>